<feature type="region of interest" description="Disordered" evidence="7">
    <location>
        <begin position="108"/>
        <end position="130"/>
    </location>
</feature>
<evidence type="ECO:0000256" key="3">
    <source>
        <dbReference type="ARBA" id="ARBA00022833"/>
    </source>
</evidence>
<feature type="region of interest" description="Disordered" evidence="7">
    <location>
        <begin position="191"/>
        <end position="216"/>
    </location>
</feature>
<dbReference type="PANTHER" id="PTHR46600:SF2">
    <property type="entry name" value="THAP DOMAIN-CONTAINING PROTEIN 1"/>
    <property type="match status" value="1"/>
</dbReference>
<organism evidence="9 10">
    <name type="scientific">Merluccius polli</name>
    <name type="common">Benguela hake</name>
    <name type="synonym">Merluccius cadenati</name>
    <dbReference type="NCBI Taxonomy" id="89951"/>
    <lineage>
        <taxon>Eukaryota</taxon>
        <taxon>Metazoa</taxon>
        <taxon>Chordata</taxon>
        <taxon>Craniata</taxon>
        <taxon>Vertebrata</taxon>
        <taxon>Euteleostomi</taxon>
        <taxon>Actinopterygii</taxon>
        <taxon>Neopterygii</taxon>
        <taxon>Teleostei</taxon>
        <taxon>Neoteleostei</taxon>
        <taxon>Acanthomorphata</taxon>
        <taxon>Zeiogadaria</taxon>
        <taxon>Gadariae</taxon>
        <taxon>Gadiformes</taxon>
        <taxon>Gadoidei</taxon>
        <taxon>Merlucciidae</taxon>
        <taxon>Merluccius</taxon>
    </lineage>
</organism>
<dbReference type="GO" id="GO:0001935">
    <property type="term" value="P:endothelial cell proliferation"/>
    <property type="evidence" value="ECO:0007669"/>
    <property type="project" value="UniProtKB-UniRule"/>
</dbReference>
<keyword evidence="6" id="KW-0805">Transcription regulation</keyword>
<evidence type="ECO:0000256" key="5">
    <source>
        <dbReference type="PROSITE-ProRule" id="PRU00309"/>
    </source>
</evidence>
<evidence type="ECO:0000256" key="7">
    <source>
        <dbReference type="SAM" id="MobiDB-lite"/>
    </source>
</evidence>
<dbReference type="PANTHER" id="PTHR46600">
    <property type="entry name" value="THAP DOMAIN-CONTAINING"/>
    <property type="match status" value="1"/>
</dbReference>
<evidence type="ECO:0000313" key="10">
    <source>
        <dbReference type="Proteomes" id="UP001174136"/>
    </source>
</evidence>
<dbReference type="EMBL" id="JAOPHQ010005981">
    <property type="protein sequence ID" value="KAK0133556.1"/>
    <property type="molecule type" value="Genomic_DNA"/>
</dbReference>
<dbReference type="Pfam" id="PF05485">
    <property type="entry name" value="THAP"/>
    <property type="match status" value="1"/>
</dbReference>
<keyword evidence="6" id="KW-0804">Transcription</keyword>
<keyword evidence="4 5" id="KW-0238">DNA-binding</keyword>
<dbReference type="AlphaFoldDB" id="A0AA47M4P3"/>
<evidence type="ECO:0000256" key="1">
    <source>
        <dbReference type="ARBA" id="ARBA00022723"/>
    </source>
</evidence>
<dbReference type="GO" id="GO:0008270">
    <property type="term" value="F:zinc ion binding"/>
    <property type="evidence" value="ECO:0007669"/>
    <property type="project" value="UniProtKB-KW"/>
</dbReference>
<evidence type="ECO:0000256" key="4">
    <source>
        <dbReference type="ARBA" id="ARBA00023125"/>
    </source>
</evidence>
<dbReference type="GO" id="GO:0000978">
    <property type="term" value="F:RNA polymerase II cis-regulatory region sequence-specific DNA binding"/>
    <property type="evidence" value="ECO:0007669"/>
    <property type="project" value="TreeGrafter"/>
</dbReference>
<dbReference type="InterPro" id="IPR026516">
    <property type="entry name" value="THAP1/10"/>
</dbReference>
<dbReference type="Gene3D" id="6.20.210.20">
    <property type="entry name" value="THAP domain"/>
    <property type="match status" value="1"/>
</dbReference>
<keyword evidence="6" id="KW-0539">Nucleus</keyword>
<dbReference type="PROSITE" id="PS50950">
    <property type="entry name" value="ZF_THAP"/>
    <property type="match status" value="1"/>
</dbReference>
<dbReference type="GO" id="GO:0005654">
    <property type="term" value="C:nucleoplasm"/>
    <property type="evidence" value="ECO:0007669"/>
    <property type="project" value="UniProtKB-SubCell"/>
</dbReference>
<protein>
    <recommendedName>
        <fullName evidence="6">THAP domain-containing protein 1</fullName>
    </recommendedName>
</protein>
<keyword evidence="1" id="KW-0479">Metal-binding</keyword>
<dbReference type="InterPro" id="IPR038441">
    <property type="entry name" value="THAP_Znf_sf"/>
</dbReference>
<proteinExistence type="inferred from homology"/>
<evidence type="ECO:0000256" key="2">
    <source>
        <dbReference type="ARBA" id="ARBA00022771"/>
    </source>
</evidence>
<dbReference type="InterPro" id="IPR048365">
    <property type="entry name" value="TNP-like_RNaseH_N"/>
</dbReference>
<dbReference type="SMART" id="SM00692">
    <property type="entry name" value="DM3"/>
    <property type="match status" value="1"/>
</dbReference>
<sequence>MKAEVKVECCAIVAEIIVQHMKFSSGFTMVGCAAFGCSNRSEKGVRMYGFPKDIDRRKRWLAMVSRQNFNIKGDNNNRKLCELHFEDNQFMESKSGTRKLRPDAVPTTFIHRPKPKRRKTPSRMMASAEVKTPDDHTYCTESNIGMIPVNTVFPQFFPFHGCSVGGINTYNTNNVVITDIEEAIEVQLEGSERDVPGDEAEVSRQPGASQSRAGVQVATLTGTGTSLPGTSVPGASHDRASVEDLLRELKKEKNMRIKAERALARQKKINLALRRRNNNFQQKFTSIFNRDQIRALSQKKKGVIRWGNETIKKAIQIRFTAGTTGYKTLQNMKIPLPDIRTVQRRMEHVKLKPGVLGEVFDMLKLKAGSMSQMERDCVLTLDEMAITPSVELHMGTGKLFGNVTLPGHNGRATHACVFMLAGVTTRWKQVVAYHYSSNSTDGAVYQPIIIAIVEAAASVGASCH</sequence>
<feature type="domain" description="THAP-type" evidence="8">
    <location>
        <begin position="29"/>
        <end position="109"/>
    </location>
</feature>
<dbReference type="SMART" id="SM00980">
    <property type="entry name" value="THAP"/>
    <property type="match status" value="1"/>
</dbReference>
<keyword evidence="2 5" id="KW-0863">Zinc-finger</keyword>
<comment type="subcellular location">
    <subcellularLocation>
        <location evidence="6">Nucleus</location>
        <location evidence="6">Nucleoplasm</location>
    </subcellularLocation>
</comment>
<evidence type="ECO:0000259" key="8">
    <source>
        <dbReference type="PROSITE" id="PS50950"/>
    </source>
</evidence>
<dbReference type="InterPro" id="IPR006612">
    <property type="entry name" value="THAP_Znf"/>
</dbReference>
<dbReference type="Proteomes" id="UP001174136">
    <property type="component" value="Unassembled WGS sequence"/>
</dbReference>
<comment type="caution">
    <text evidence="9">The sequence shown here is derived from an EMBL/GenBank/DDBJ whole genome shotgun (WGS) entry which is preliminary data.</text>
</comment>
<evidence type="ECO:0000313" key="9">
    <source>
        <dbReference type="EMBL" id="KAK0133556.1"/>
    </source>
</evidence>
<keyword evidence="6" id="KW-0175">Coiled coil</keyword>
<name>A0AA47M4P3_MERPO</name>
<keyword evidence="3" id="KW-0862">Zinc</keyword>
<comment type="function">
    <text evidence="6">DNA-binding transcription regulator that regulates endothelial cell proliferation and G1/S cell-cycle progression. Specifically binds the 5'-[AT]NTNN[GT]GGCA[AGT]-3' core DNA sequence and acts by modulating expression of pRB-E2F cell-cycle target genes.</text>
</comment>
<evidence type="ECO:0000256" key="6">
    <source>
        <dbReference type="RuleBase" id="RU369073"/>
    </source>
</evidence>
<comment type="similarity">
    <text evidence="6">Belongs to the THAP1 family.</text>
</comment>
<keyword evidence="10" id="KW-1185">Reference proteome</keyword>
<dbReference type="GO" id="GO:0003700">
    <property type="term" value="F:DNA-binding transcription factor activity"/>
    <property type="evidence" value="ECO:0007669"/>
    <property type="project" value="UniProtKB-UniRule"/>
</dbReference>
<dbReference type="GO" id="GO:0006357">
    <property type="term" value="P:regulation of transcription by RNA polymerase II"/>
    <property type="evidence" value="ECO:0007669"/>
    <property type="project" value="TreeGrafter"/>
</dbReference>
<gene>
    <name evidence="9" type="primary">THAP2_14</name>
    <name evidence="9" type="ORF">N1851_030928</name>
</gene>
<feature type="compositionally biased region" description="Basic residues" evidence="7">
    <location>
        <begin position="111"/>
        <end position="121"/>
    </location>
</feature>
<reference evidence="9" key="1">
    <citation type="journal article" date="2023" name="Front. Mar. Sci.">
        <title>A new Merluccius polli reference genome to investigate the effects of global change in West African waters.</title>
        <authorList>
            <person name="Mateo J.L."/>
            <person name="Blanco-Fernandez C."/>
            <person name="Garcia-Vazquez E."/>
            <person name="Machado-Schiaffino G."/>
        </authorList>
    </citation>
    <scope>NUCLEOTIDE SEQUENCE</scope>
    <source>
        <strain evidence="9">C29</strain>
        <tissue evidence="9">Fin</tissue>
    </source>
</reference>
<accession>A0AA47M4P3</accession>
<keyword evidence="6" id="KW-0131">Cell cycle</keyword>
<dbReference type="Pfam" id="PF21787">
    <property type="entry name" value="TNP-like_RNaseH_N"/>
    <property type="match status" value="1"/>
</dbReference>
<dbReference type="SUPFAM" id="SSF57716">
    <property type="entry name" value="Glucocorticoid receptor-like (DNA-binding domain)"/>
    <property type="match status" value="1"/>
</dbReference>